<sequence>MGNVLYSSNTCTNTITRPDGTVQVIHAHEIFKDGKLKRGDYEARQVNKVSGESQHWHWTSKIQSPAGSSEPQPSDTVSPPARPIVSDKPAANADSECSDASQTKSVLTQSLRHMTMVEK</sequence>
<evidence type="ECO:0000313" key="3">
    <source>
        <dbReference type="EMBL" id="KAK7089505.1"/>
    </source>
</evidence>
<dbReference type="EMBL" id="JBAMIC010001414">
    <property type="protein sequence ID" value="KAK7089504.1"/>
    <property type="molecule type" value="Genomic_DNA"/>
</dbReference>
<evidence type="ECO:0000313" key="4">
    <source>
        <dbReference type="Proteomes" id="UP001374579"/>
    </source>
</evidence>
<dbReference type="Proteomes" id="UP001374579">
    <property type="component" value="Unassembled WGS sequence"/>
</dbReference>
<reference evidence="3 4" key="1">
    <citation type="submission" date="2024-02" db="EMBL/GenBank/DDBJ databases">
        <title>Chromosome-scale genome assembly of the rough periwinkle Littorina saxatilis.</title>
        <authorList>
            <person name="De Jode A."/>
            <person name="Faria R."/>
            <person name="Formenti G."/>
            <person name="Sims Y."/>
            <person name="Smith T.P."/>
            <person name="Tracey A."/>
            <person name="Wood J.M.D."/>
            <person name="Zagrodzka Z.B."/>
            <person name="Johannesson K."/>
            <person name="Butlin R.K."/>
            <person name="Leder E.H."/>
        </authorList>
    </citation>
    <scope>NUCLEOTIDE SEQUENCE [LARGE SCALE GENOMIC DNA]</scope>
    <source>
        <strain evidence="3">Snail1</strain>
        <tissue evidence="3">Muscle</tissue>
    </source>
</reference>
<dbReference type="EMBL" id="JBAMIC010001414">
    <property type="protein sequence ID" value="KAK7089505.1"/>
    <property type="molecule type" value="Genomic_DNA"/>
</dbReference>
<evidence type="ECO:0000256" key="1">
    <source>
        <dbReference type="SAM" id="MobiDB-lite"/>
    </source>
</evidence>
<protein>
    <submittedName>
        <fullName evidence="3">Uncharacterized protein</fullName>
    </submittedName>
</protein>
<organism evidence="3 4">
    <name type="scientific">Littorina saxatilis</name>
    <dbReference type="NCBI Taxonomy" id="31220"/>
    <lineage>
        <taxon>Eukaryota</taxon>
        <taxon>Metazoa</taxon>
        <taxon>Spiralia</taxon>
        <taxon>Lophotrochozoa</taxon>
        <taxon>Mollusca</taxon>
        <taxon>Gastropoda</taxon>
        <taxon>Caenogastropoda</taxon>
        <taxon>Littorinimorpha</taxon>
        <taxon>Littorinoidea</taxon>
        <taxon>Littorinidae</taxon>
        <taxon>Littorina</taxon>
    </lineage>
</organism>
<feature type="region of interest" description="Disordered" evidence="1">
    <location>
        <begin position="47"/>
        <end position="106"/>
    </location>
</feature>
<feature type="compositionally biased region" description="Polar residues" evidence="1">
    <location>
        <begin position="47"/>
        <end position="77"/>
    </location>
</feature>
<accession>A0AAN9AM93</accession>
<evidence type="ECO:0000313" key="2">
    <source>
        <dbReference type="EMBL" id="KAK7089504.1"/>
    </source>
</evidence>
<proteinExistence type="predicted"/>
<comment type="caution">
    <text evidence="3">The sequence shown here is derived from an EMBL/GenBank/DDBJ whole genome shotgun (WGS) entry which is preliminary data.</text>
</comment>
<dbReference type="AlphaFoldDB" id="A0AAN9AM93"/>
<gene>
    <name evidence="2" type="ORF">V1264_024524</name>
    <name evidence="3" type="ORF">V1264_024525</name>
</gene>
<keyword evidence="4" id="KW-1185">Reference proteome</keyword>
<name>A0AAN9AM93_9CAEN</name>